<evidence type="ECO:0000256" key="3">
    <source>
        <dbReference type="ARBA" id="ARBA00023163"/>
    </source>
</evidence>
<evidence type="ECO:0000313" key="5">
    <source>
        <dbReference type="EMBL" id="PKZ66302.1"/>
    </source>
</evidence>
<dbReference type="InterPro" id="IPR036390">
    <property type="entry name" value="WH_DNA-bd_sf"/>
</dbReference>
<proteinExistence type="predicted"/>
<gene>
    <name evidence="5" type="ORF">CYJ73_05125</name>
</gene>
<dbReference type="EMBL" id="PKJC01000003">
    <property type="protein sequence ID" value="PKZ66302.1"/>
    <property type="molecule type" value="Genomic_DNA"/>
</dbReference>
<evidence type="ECO:0000259" key="4">
    <source>
        <dbReference type="PROSITE" id="PS50995"/>
    </source>
</evidence>
<dbReference type="AlphaFoldDB" id="A0A2I1RAY3"/>
<dbReference type="Proteomes" id="UP000234662">
    <property type="component" value="Unassembled WGS sequence"/>
</dbReference>
<name>A0A2I1RAY3_9ACTN</name>
<comment type="caution">
    <text evidence="5">The sequence shown here is derived from an EMBL/GenBank/DDBJ whole genome shotgun (WGS) entry which is preliminary data.</text>
</comment>
<dbReference type="Gene3D" id="1.10.10.10">
    <property type="entry name" value="Winged helix-like DNA-binding domain superfamily/Winged helix DNA-binding domain"/>
    <property type="match status" value="1"/>
</dbReference>
<keyword evidence="3" id="KW-0804">Transcription</keyword>
<dbReference type="PANTHER" id="PTHR33164">
    <property type="entry name" value="TRANSCRIPTIONAL REGULATOR, MARR FAMILY"/>
    <property type="match status" value="1"/>
</dbReference>
<evidence type="ECO:0000256" key="1">
    <source>
        <dbReference type="ARBA" id="ARBA00023015"/>
    </source>
</evidence>
<dbReference type="PANTHER" id="PTHR33164:SF43">
    <property type="entry name" value="HTH-TYPE TRANSCRIPTIONAL REPRESSOR YETL"/>
    <property type="match status" value="1"/>
</dbReference>
<dbReference type="InterPro" id="IPR000835">
    <property type="entry name" value="HTH_MarR-typ"/>
</dbReference>
<keyword evidence="1" id="KW-0805">Transcription regulation</keyword>
<evidence type="ECO:0000256" key="2">
    <source>
        <dbReference type="ARBA" id="ARBA00023125"/>
    </source>
</evidence>
<sequence>MTDDQPPIAVLMFVAHRAVERRVLARIAEEGADDITPAQSRVLQRLAPEPMRLTDLAEQAGITKQTAGGIVDQLEVAGYLTRVPDPTDRRARLVTLSERGERLCEVAAREVDKQQQEWREHLGAERFAVLEAALRSLREITDPYR</sequence>
<keyword evidence="2" id="KW-0238">DNA-binding</keyword>
<dbReference type="InterPro" id="IPR039422">
    <property type="entry name" value="MarR/SlyA-like"/>
</dbReference>
<reference evidence="5 6" key="1">
    <citation type="submission" date="2017-12" db="EMBL/GenBank/DDBJ databases">
        <title>Phylogenetic diversity of female urinary microbiome.</title>
        <authorList>
            <person name="Thomas-White K."/>
            <person name="Wolfe A.J."/>
        </authorList>
    </citation>
    <scope>NUCLEOTIDE SEQUENCE [LARGE SCALE GENOMIC DNA]</scope>
    <source>
        <strain evidence="5 6">UMB0777</strain>
    </source>
</reference>
<dbReference type="SUPFAM" id="SSF46785">
    <property type="entry name" value="Winged helix' DNA-binding domain"/>
    <property type="match status" value="1"/>
</dbReference>
<dbReference type="RefSeq" id="WP_101819315.1">
    <property type="nucleotide sequence ID" value="NZ_PKJC01000003.1"/>
</dbReference>
<accession>A0A2I1RAY3</accession>
<organism evidence="5 6">
    <name type="scientific">Gordonia terrae</name>
    <dbReference type="NCBI Taxonomy" id="2055"/>
    <lineage>
        <taxon>Bacteria</taxon>
        <taxon>Bacillati</taxon>
        <taxon>Actinomycetota</taxon>
        <taxon>Actinomycetes</taxon>
        <taxon>Mycobacteriales</taxon>
        <taxon>Gordoniaceae</taxon>
        <taxon>Gordonia</taxon>
    </lineage>
</organism>
<feature type="domain" description="HTH marR-type" evidence="4">
    <location>
        <begin position="5"/>
        <end position="139"/>
    </location>
</feature>
<dbReference type="PRINTS" id="PR00598">
    <property type="entry name" value="HTHMARR"/>
</dbReference>
<dbReference type="PROSITE" id="PS50995">
    <property type="entry name" value="HTH_MARR_2"/>
    <property type="match status" value="1"/>
</dbReference>
<dbReference type="InterPro" id="IPR036388">
    <property type="entry name" value="WH-like_DNA-bd_sf"/>
</dbReference>
<evidence type="ECO:0000313" key="6">
    <source>
        <dbReference type="Proteomes" id="UP000234662"/>
    </source>
</evidence>
<dbReference type="Pfam" id="PF12802">
    <property type="entry name" value="MarR_2"/>
    <property type="match status" value="1"/>
</dbReference>
<dbReference type="PROSITE" id="PS01117">
    <property type="entry name" value="HTH_MARR_1"/>
    <property type="match status" value="1"/>
</dbReference>
<dbReference type="InterPro" id="IPR023187">
    <property type="entry name" value="Tscrpt_reg_MarR-type_CS"/>
</dbReference>
<dbReference type="GO" id="GO:0006950">
    <property type="term" value="P:response to stress"/>
    <property type="evidence" value="ECO:0007669"/>
    <property type="project" value="TreeGrafter"/>
</dbReference>
<protein>
    <submittedName>
        <fullName evidence="5">MarR family transcriptional regulator</fullName>
    </submittedName>
</protein>
<dbReference type="SMART" id="SM00347">
    <property type="entry name" value="HTH_MARR"/>
    <property type="match status" value="1"/>
</dbReference>
<dbReference type="GO" id="GO:0003700">
    <property type="term" value="F:DNA-binding transcription factor activity"/>
    <property type="evidence" value="ECO:0007669"/>
    <property type="project" value="InterPro"/>
</dbReference>
<dbReference type="GO" id="GO:0003677">
    <property type="term" value="F:DNA binding"/>
    <property type="evidence" value="ECO:0007669"/>
    <property type="project" value="UniProtKB-KW"/>
</dbReference>